<dbReference type="Gene3D" id="3.20.20.80">
    <property type="entry name" value="Glycosidases"/>
    <property type="match status" value="1"/>
</dbReference>
<comment type="caution">
    <text evidence="4">The sequence shown here is derived from an EMBL/GenBank/DDBJ whole genome shotgun (WGS) entry which is preliminary data.</text>
</comment>
<evidence type="ECO:0000259" key="3">
    <source>
        <dbReference type="Pfam" id="PF16586"/>
    </source>
</evidence>
<name>A0A4Q1CBJ5_9BACT</name>
<evidence type="ECO:0000313" key="4">
    <source>
        <dbReference type="EMBL" id="RXK56388.1"/>
    </source>
</evidence>
<reference evidence="4 5" key="1">
    <citation type="submission" date="2019-01" db="EMBL/GenBank/DDBJ databases">
        <title>Lacunisphaera sp. strain TWA-58.</title>
        <authorList>
            <person name="Chen W.-M."/>
        </authorList>
    </citation>
    <scope>NUCLEOTIDE SEQUENCE [LARGE SCALE GENOMIC DNA]</scope>
    <source>
        <strain evidence="4 5">TWA-58</strain>
    </source>
</reference>
<feature type="chain" id="PRO_5020552482" evidence="2">
    <location>
        <begin position="24"/>
        <end position="631"/>
    </location>
</feature>
<evidence type="ECO:0000256" key="2">
    <source>
        <dbReference type="SAM" id="SignalP"/>
    </source>
</evidence>
<dbReference type="Pfam" id="PF16586">
    <property type="entry name" value="DUF5060"/>
    <property type="match status" value="1"/>
</dbReference>
<dbReference type="InterPro" id="IPR013783">
    <property type="entry name" value="Ig-like_fold"/>
</dbReference>
<feature type="signal peptide" evidence="2">
    <location>
        <begin position="1"/>
        <end position="23"/>
    </location>
</feature>
<organism evidence="4 5">
    <name type="scientific">Oleiharenicola lentus</name>
    <dbReference type="NCBI Taxonomy" id="2508720"/>
    <lineage>
        <taxon>Bacteria</taxon>
        <taxon>Pseudomonadati</taxon>
        <taxon>Verrucomicrobiota</taxon>
        <taxon>Opitutia</taxon>
        <taxon>Opitutales</taxon>
        <taxon>Opitutaceae</taxon>
        <taxon>Oleiharenicola</taxon>
    </lineage>
</organism>
<proteinExistence type="predicted"/>
<keyword evidence="5" id="KW-1185">Reference proteome</keyword>
<dbReference type="RefSeq" id="WP_129047757.1">
    <property type="nucleotide sequence ID" value="NZ_SDHX01000001.1"/>
</dbReference>
<feature type="domain" description="DUF5060" evidence="3">
    <location>
        <begin position="30"/>
        <end position="114"/>
    </location>
</feature>
<dbReference type="EMBL" id="SDHX01000001">
    <property type="protein sequence ID" value="RXK56388.1"/>
    <property type="molecule type" value="Genomic_DNA"/>
</dbReference>
<sequence>MKPLLLLLSSCLLLASAPTVATATPVSGELKTWHKVTLDFAGPETSETDAYNPFTHYRLNVTFTHAASGRTFLVPGYFAADGNAGETSAVSGSVWRAHFAPDAPGEWTWSAQFRKGRFVAASTMLLAGEPAGFMDGKSGTFTIAPSNKTGRDFRAHGRLQHDGGHYLRFAGSGVYFLKQGPDAPENFLSYADFDGTFHQDGKKDNLVKTWAAHLRDWQNGDPMWQGGKGKAMIGALNYIASKGLNSVSMLTMNIEGDDQNVFPFTDYHTHDRYDVSKLDQWEIVFTHAQRLGLFLHFKLTEMESQGLLDHGSVGLKTMVYYREMLARFGHHLALNWNLGEENGEWVTNHPTTPMNPDQRRAMVSWFRRNDPYQHPIVIHNGLPFTDLLGPDVGLTGLSIQIDSHSCNEVVQHWRRLSVAAGRPWIIANDEQGPANFALPPDDIDPAHDLSRQGSLWGALLAGAWGNEWYFGYKNPHSDLTCQDWRTRDKFWDQARHALDFFGKNKIPFWRMNPANELISHRNGYCLALPGDTYVIFLKSGGTKTILNLGSAGGLYTGLGKERFLGTYEIRWFDPRNGGDPRSGSITTITNTGNTGEDGDGDNNARQFLGQPPSDPDRDWVILVRKQHQAPQ</sequence>
<gene>
    <name evidence="4" type="ORF">ESB00_11115</name>
</gene>
<dbReference type="Gene3D" id="2.60.40.10">
    <property type="entry name" value="Immunoglobulins"/>
    <property type="match status" value="1"/>
</dbReference>
<feature type="region of interest" description="Disordered" evidence="1">
    <location>
        <begin position="578"/>
        <end position="617"/>
    </location>
</feature>
<keyword evidence="2" id="KW-0732">Signal</keyword>
<accession>A0A4Q1CBJ5</accession>
<dbReference type="AlphaFoldDB" id="A0A4Q1CBJ5"/>
<evidence type="ECO:0000313" key="5">
    <source>
        <dbReference type="Proteomes" id="UP000290218"/>
    </source>
</evidence>
<dbReference type="Proteomes" id="UP000290218">
    <property type="component" value="Unassembled WGS sequence"/>
</dbReference>
<protein>
    <submittedName>
        <fullName evidence="4">DUF5060 domain-containing protein</fullName>
    </submittedName>
</protein>
<feature type="compositionally biased region" description="Low complexity" evidence="1">
    <location>
        <begin position="582"/>
        <end position="594"/>
    </location>
</feature>
<dbReference type="OrthoDB" id="246387at2"/>
<dbReference type="InterPro" id="IPR032260">
    <property type="entry name" value="DUF5060"/>
</dbReference>
<evidence type="ECO:0000256" key="1">
    <source>
        <dbReference type="SAM" id="MobiDB-lite"/>
    </source>
</evidence>